<evidence type="ECO:0000313" key="1">
    <source>
        <dbReference type="EMBL" id="GAA0432613.1"/>
    </source>
</evidence>
<dbReference type="Proteomes" id="UP001501459">
    <property type="component" value="Unassembled WGS sequence"/>
</dbReference>
<comment type="caution">
    <text evidence="1">The sequence shown here is derived from an EMBL/GenBank/DDBJ whole genome shotgun (WGS) entry which is preliminary data.</text>
</comment>
<dbReference type="EMBL" id="BAAADM010000015">
    <property type="protein sequence ID" value="GAA0432613.1"/>
    <property type="molecule type" value="Genomic_DNA"/>
</dbReference>
<gene>
    <name evidence="1" type="ORF">GCM10008983_06510</name>
</gene>
<name>A0ABN0Z473_9BACI</name>
<dbReference type="RefSeq" id="WP_343751133.1">
    <property type="nucleotide sequence ID" value="NZ_BAAADM010000015.1"/>
</dbReference>
<evidence type="ECO:0000313" key="2">
    <source>
        <dbReference type="Proteomes" id="UP001501459"/>
    </source>
</evidence>
<sequence>MNELEKYLKSINWKKEQYFRWKFNLFYDKSKPEKTEEELMKKTEVRTMNSFYNWEKSSEYKALLNLYMDYRATQDFEEIYDLISQRAKEQGNEKDIKLFLQLKKEIKDNRKIVKEIFEKQDDDDEVEDDDLEI</sequence>
<organism evidence="1 2">
    <name type="scientific">Lentibacillus halophilus</name>
    <dbReference type="NCBI Taxonomy" id="295065"/>
    <lineage>
        <taxon>Bacteria</taxon>
        <taxon>Bacillati</taxon>
        <taxon>Bacillota</taxon>
        <taxon>Bacilli</taxon>
        <taxon>Bacillales</taxon>
        <taxon>Bacillaceae</taxon>
        <taxon>Lentibacillus</taxon>
    </lineage>
</organism>
<accession>A0ABN0Z473</accession>
<protein>
    <submittedName>
        <fullName evidence="1">Uncharacterized protein</fullName>
    </submittedName>
</protein>
<reference evidence="1 2" key="1">
    <citation type="journal article" date="2019" name="Int. J. Syst. Evol. Microbiol.">
        <title>The Global Catalogue of Microorganisms (GCM) 10K type strain sequencing project: providing services to taxonomists for standard genome sequencing and annotation.</title>
        <authorList>
            <consortium name="The Broad Institute Genomics Platform"/>
            <consortium name="The Broad Institute Genome Sequencing Center for Infectious Disease"/>
            <person name="Wu L."/>
            <person name="Ma J."/>
        </authorList>
    </citation>
    <scope>NUCLEOTIDE SEQUENCE [LARGE SCALE GENOMIC DNA]</scope>
    <source>
        <strain evidence="1 2">JCM 12149</strain>
    </source>
</reference>
<keyword evidence="2" id="KW-1185">Reference proteome</keyword>
<proteinExistence type="predicted"/>